<comment type="cofactor">
    <cofactor evidence="1">
        <name>Zn(2+)</name>
        <dbReference type="ChEBI" id="CHEBI:29105"/>
    </cofactor>
</comment>
<comment type="subcellular location">
    <subcellularLocation>
        <location evidence="2">Cell membrane</location>
        <topology evidence="2">Multi-pass membrane protein</topology>
    </subcellularLocation>
</comment>
<dbReference type="GO" id="GO:0008237">
    <property type="term" value="F:metallopeptidase activity"/>
    <property type="evidence" value="ECO:0007669"/>
    <property type="project" value="UniProtKB-KW"/>
</dbReference>
<feature type="transmembrane region" description="Helical" evidence="13">
    <location>
        <begin position="139"/>
        <end position="159"/>
    </location>
</feature>
<evidence type="ECO:0000256" key="8">
    <source>
        <dbReference type="ARBA" id="ARBA00022801"/>
    </source>
</evidence>
<keyword evidence="4" id="KW-1003">Cell membrane</keyword>
<comment type="similarity">
    <text evidence="3">Belongs to the peptidase M50B family.</text>
</comment>
<dbReference type="InterPro" id="IPR044537">
    <property type="entry name" value="Rip2-like"/>
</dbReference>
<evidence type="ECO:0000256" key="12">
    <source>
        <dbReference type="ARBA" id="ARBA00023136"/>
    </source>
</evidence>
<evidence type="ECO:0000256" key="9">
    <source>
        <dbReference type="ARBA" id="ARBA00022833"/>
    </source>
</evidence>
<evidence type="ECO:0000256" key="13">
    <source>
        <dbReference type="SAM" id="Phobius"/>
    </source>
</evidence>
<feature type="transmembrane region" description="Helical" evidence="13">
    <location>
        <begin position="96"/>
        <end position="119"/>
    </location>
</feature>
<organism evidence="15 16">
    <name type="scientific">Magnetospirillum aberrantis SpK</name>
    <dbReference type="NCBI Taxonomy" id="908842"/>
    <lineage>
        <taxon>Bacteria</taxon>
        <taxon>Pseudomonadati</taxon>
        <taxon>Pseudomonadota</taxon>
        <taxon>Alphaproteobacteria</taxon>
        <taxon>Rhodospirillales</taxon>
        <taxon>Rhodospirillaceae</taxon>
        <taxon>Magnetospirillum</taxon>
    </lineage>
</organism>
<keyword evidence="11" id="KW-0482">Metalloprotease</keyword>
<evidence type="ECO:0000256" key="6">
    <source>
        <dbReference type="ARBA" id="ARBA00022692"/>
    </source>
</evidence>
<dbReference type="PANTHER" id="PTHR35864:SF1">
    <property type="entry name" value="ZINC METALLOPROTEASE YWHC-RELATED"/>
    <property type="match status" value="1"/>
</dbReference>
<keyword evidence="6 13" id="KW-0812">Transmembrane</keyword>
<dbReference type="AlphaFoldDB" id="A0A7C9QTJ3"/>
<evidence type="ECO:0000256" key="3">
    <source>
        <dbReference type="ARBA" id="ARBA00007931"/>
    </source>
</evidence>
<dbReference type="InterPro" id="IPR008915">
    <property type="entry name" value="Peptidase_M50"/>
</dbReference>
<keyword evidence="7" id="KW-0479">Metal-binding</keyword>
<keyword evidence="5 15" id="KW-0645">Protease</keyword>
<dbReference type="Pfam" id="PF02163">
    <property type="entry name" value="Peptidase_M50"/>
    <property type="match status" value="1"/>
</dbReference>
<keyword evidence="8" id="KW-0378">Hydrolase</keyword>
<evidence type="ECO:0000256" key="11">
    <source>
        <dbReference type="ARBA" id="ARBA00023049"/>
    </source>
</evidence>
<evidence type="ECO:0000313" key="15">
    <source>
        <dbReference type="EMBL" id="NFV79957.1"/>
    </source>
</evidence>
<evidence type="ECO:0000256" key="7">
    <source>
        <dbReference type="ARBA" id="ARBA00022723"/>
    </source>
</evidence>
<dbReference type="InterPro" id="IPR052348">
    <property type="entry name" value="Metallopeptidase_M50B"/>
</dbReference>
<evidence type="ECO:0000256" key="5">
    <source>
        <dbReference type="ARBA" id="ARBA00022670"/>
    </source>
</evidence>
<feature type="transmembrane region" description="Helical" evidence="13">
    <location>
        <begin position="180"/>
        <end position="203"/>
    </location>
</feature>
<dbReference type="RefSeq" id="WP_163677239.1">
    <property type="nucleotide sequence ID" value="NZ_JAAIYP010000034.1"/>
</dbReference>
<comment type="caution">
    <text evidence="15">The sequence shown here is derived from an EMBL/GenBank/DDBJ whole genome shotgun (WGS) entry which is preliminary data.</text>
</comment>
<keyword evidence="10 13" id="KW-1133">Transmembrane helix</keyword>
<name>A0A7C9QTJ3_9PROT</name>
<dbReference type="GO" id="GO:0046872">
    <property type="term" value="F:metal ion binding"/>
    <property type="evidence" value="ECO:0007669"/>
    <property type="project" value="UniProtKB-KW"/>
</dbReference>
<protein>
    <submittedName>
        <fullName evidence="15">Site-2 protease family protein</fullName>
    </submittedName>
</protein>
<dbReference type="Proteomes" id="UP000480684">
    <property type="component" value="Unassembled WGS sequence"/>
</dbReference>
<accession>A0A7C9QTJ3</accession>
<feature type="transmembrane region" description="Helical" evidence="13">
    <location>
        <begin position="58"/>
        <end position="75"/>
    </location>
</feature>
<dbReference type="PANTHER" id="PTHR35864">
    <property type="entry name" value="ZINC METALLOPROTEASE MJ0611-RELATED"/>
    <property type="match status" value="1"/>
</dbReference>
<evidence type="ECO:0000313" key="16">
    <source>
        <dbReference type="Proteomes" id="UP000480684"/>
    </source>
</evidence>
<reference evidence="15 16" key="1">
    <citation type="submission" date="2020-02" db="EMBL/GenBank/DDBJ databases">
        <authorList>
            <person name="Dziuba M."/>
            <person name="Kuznetsov B."/>
            <person name="Mardanov A."/>
            <person name="Ravin N."/>
            <person name="Grouzdev D."/>
        </authorList>
    </citation>
    <scope>NUCLEOTIDE SEQUENCE [LARGE SCALE GENOMIC DNA]</scope>
    <source>
        <strain evidence="15 16">SpK</strain>
    </source>
</reference>
<evidence type="ECO:0000256" key="1">
    <source>
        <dbReference type="ARBA" id="ARBA00001947"/>
    </source>
</evidence>
<keyword evidence="16" id="KW-1185">Reference proteome</keyword>
<evidence type="ECO:0000256" key="2">
    <source>
        <dbReference type="ARBA" id="ARBA00004651"/>
    </source>
</evidence>
<evidence type="ECO:0000256" key="10">
    <source>
        <dbReference type="ARBA" id="ARBA00022989"/>
    </source>
</evidence>
<keyword evidence="9" id="KW-0862">Zinc</keyword>
<proteinExistence type="inferred from homology"/>
<dbReference type="GO" id="GO:0005886">
    <property type="term" value="C:plasma membrane"/>
    <property type="evidence" value="ECO:0007669"/>
    <property type="project" value="UniProtKB-SubCell"/>
</dbReference>
<evidence type="ECO:0000259" key="14">
    <source>
        <dbReference type="Pfam" id="PF02163"/>
    </source>
</evidence>
<keyword evidence="12 13" id="KW-0472">Membrane</keyword>
<evidence type="ECO:0000256" key="4">
    <source>
        <dbReference type="ARBA" id="ARBA00022475"/>
    </source>
</evidence>
<gene>
    <name evidence="15" type="ORF">G4223_07525</name>
</gene>
<dbReference type="EMBL" id="JAAIYP010000034">
    <property type="protein sequence ID" value="NFV79957.1"/>
    <property type="molecule type" value="Genomic_DNA"/>
</dbReference>
<dbReference type="CDD" id="cd06158">
    <property type="entry name" value="S2P-M50_like_1"/>
    <property type="match status" value="1"/>
</dbReference>
<feature type="domain" description="Peptidase M50" evidence="14">
    <location>
        <begin position="136"/>
        <end position="182"/>
    </location>
</feature>
<sequence length="228" mass="24484">MIDLGGLFQQISVMALPLVFAITLHEAAHGYVANTLGDDTAKRLGRLSLNPLRHIDPFGTLILPAMLMVMGNFLFGWAKPVPVNVSRLRSPRWGMVAVAAAGPMANIVMAALAILAIRYVTLLPHAVVDWARLNFANAIYINLLLAVFNMLPIPPLDGGRVLVGVLPRPLAMQVARLENYGVLILLGVLVVLPLLGQAVGVAFDPFDMVIQPAMNLLLEGLIAVFGDV</sequence>
<dbReference type="GO" id="GO:0006508">
    <property type="term" value="P:proteolysis"/>
    <property type="evidence" value="ECO:0007669"/>
    <property type="project" value="UniProtKB-KW"/>
</dbReference>